<gene>
    <name evidence="1" type="ORF">OSB04_020176</name>
</gene>
<comment type="caution">
    <text evidence="1">The sequence shown here is derived from an EMBL/GenBank/DDBJ whole genome shotgun (WGS) entry which is preliminary data.</text>
</comment>
<name>A0AA38SS71_9ASTR</name>
<reference evidence="1" key="1">
    <citation type="submission" date="2023-03" db="EMBL/GenBank/DDBJ databases">
        <title>Chromosome-scale reference genome and RAD-based genetic map of yellow starthistle (Centaurea solstitialis) reveal putative structural variation and QTLs associated with invader traits.</title>
        <authorList>
            <person name="Reatini B."/>
            <person name="Cang F.A."/>
            <person name="Jiang Q."/>
            <person name="Mckibben M.T.W."/>
            <person name="Barker M.S."/>
            <person name="Rieseberg L.H."/>
            <person name="Dlugosch K.M."/>
        </authorList>
    </citation>
    <scope>NUCLEOTIDE SEQUENCE</scope>
    <source>
        <strain evidence="1">CAN-66</strain>
        <tissue evidence="1">Leaf</tissue>
    </source>
</reference>
<dbReference type="AlphaFoldDB" id="A0AA38SS71"/>
<keyword evidence="2" id="KW-1185">Reference proteome</keyword>
<sequence>MVVADCYRRRREPATGVVVQLHLLAPRGRLNPKATRTAKPAVAGSLSDARTTVAEGYSRRETGVGWICSCRENGCNRICSKTSCRSITGHGSIEDVEASRSYARKTEIANTVTNTNLSLRSILEKDKLTESNFLVWKRNLMIVLRHERKWYEKAPPAKATVTVRNAYRKHSDYLLDVGYLMLATMSPDFRTRLIKCL</sequence>
<organism evidence="1 2">
    <name type="scientific">Centaurea solstitialis</name>
    <name type="common">yellow star-thistle</name>
    <dbReference type="NCBI Taxonomy" id="347529"/>
    <lineage>
        <taxon>Eukaryota</taxon>
        <taxon>Viridiplantae</taxon>
        <taxon>Streptophyta</taxon>
        <taxon>Embryophyta</taxon>
        <taxon>Tracheophyta</taxon>
        <taxon>Spermatophyta</taxon>
        <taxon>Magnoliopsida</taxon>
        <taxon>eudicotyledons</taxon>
        <taxon>Gunneridae</taxon>
        <taxon>Pentapetalae</taxon>
        <taxon>asterids</taxon>
        <taxon>campanulids</taxon>
        <taxon>Asterales</taxon>
        <taxon>Asteraceae</taxon>
        <taxon>Carduoideae</taxon>
        <taxon>Cardueae</taxon>
        <taxon>Centaureinae</taxon>
        <taxon>Centaurea</taxon>
    </lineage>
</organism>
<accession>A0AA38SS71</accession>
<evidence type="ECO:0000313" key="2">
    <source>
        <dbReference type="Proteomes" id="UP001172457"/>
    </source>
</evidence>
<dbReference type="Proteomes" id="UP001172457">
    <property type="component" value="Chromosome 5"/>
</dbReference>
<dbReference type="EMBL" id="JARYMX010000005">
    <property type="protein sequence ID" value="KAJ9547633.1"/>
    <property type="molecule type" value="Genomic_DNA"/>
</dbReference>
<evidence type="ECO:0000313" key="1">
    <source>
        <dbReference type="EMBL" id="KAJ9547633.1"/>
    </source>
</evidence>
<protein>
    <submittedName>
        <fullName evidence="1">Uncharacterized protein</fullName>
    </submittedName>
</protein>
<proteinExistence type="predicted"/>